<evidence type="ECO:0000256" key="4">
    <source>
        <dbReference type="ARBA" id="ARBA00022692"/>
    </source>
</evidence>
<comment type="caution">
    <text evidence="10">The sequence shown here is derived from an EMBL/GenBank/DDBJ whole genome shotgun (WGS) entry which is preliminary data.</text>
</comment>
<evidence type="ECO:0000256" key="3">
    <source>
        <dbReference type="ARBA" id="ARBA00022448"/>
    </source>
</evidence>
<feature type="transmembrane region" description="Helical" evidence="8">
    <location>
        <begin position="259"/>
        <end position="277"/>
    </location>
</feature>
<dbReference type="PIRSF" id="PIRSF006060">
    <property type="entry name" value="AA_transporter"/>
    <property type="match status" value="1"/>
</dbReference>
<keyword evidence="5" id="KW-0029">Amino-acid transport</keyword>
<evidence type="ECO:0000256" key="1">
    <source>
        <dbReference type="ARBA" id="ARBA00004141"/>
    </source>
</evidence>
<feature type="transmembrane region" description="Helical" evidence="8">
    <location>
        <begin position="138"/>
        <end position="161"/>
    </location>
</feature>
<dbReference type="PANTHER" id="PTHR43495:SF5">
    <property type="entry name" value="GAMMA-AMINOBUTYRIC ACID PERMEASE"/>
    <property type="match status" value="1"/>
</dbReference>
<dbReference type="Proteomes" id="UP000600171">
    <property type="component" value="Unassembled WGS sequence"/>
</dbReference>
<feature type="domain" description="Amino acid permease/ SLC12A" evidence="9">
    <location>
        <begin position="29"/>
        <end position="328"/>
    </location>
</feature>
<feature type="transmembrane region" description="Helical" evidence="8">
    <location>
        <begin position="212"/>
        <end position="231"/>
    </location>
</feature>
<dbReference type="AlphaFoldDB" id="A0A917IZ59"/>
<evidence type="ECO:0000256" key="2">
    <source>
        <dbReference type="ARBA" id="ARBA00008583"/>
    </source>
</evidence>
<reference evidence="10 11" key="1">
    <citation type="journal article" date="2014" name="Int. J. Syst. Evol. Microbiol.">
        <title>Complete genome sequence of Corynebacterium casei LMG S-19264T (=DSM 44701T), isolated from a smear-ripened cheese.</title>
        <authorList>
            <consortium name="US DOE Joint Genome Institute (JGI-PGF)"/>
            <person name="Walter F."/>
            <person name="Albersmeier A."/>
            <person name="Kalinowski J."/>
            <person name="Ruckert C."/>
        </authorList>
    </citation>
    <scope>NUCLEOTIDE SEQUENCE [LARGE SCALE GENOMIC DNA]</scope>
    <source>
        <strain evidence="10 11">CCM 8669</strain>
    </source>
</reference>
<comment type="similarity">
    <text evidence="2">Belongs to the amino acid-polyamine-organocation (APC) superfamily. Amino acid transporter (AAT) (TC 2.A.3.1) family.</text>
</comment>
<dbReference type="GO" id="GO:0055085">
    <property type="term" value="P:transmembrane transport"/>
    <property type="evidence" value="ECO:0007669"/>
    <property type="project" value="InterPro"/>
</dbReference>
<feature type="transmembrane region" description="Helical" evidence="8">
    <location>
        <begin position="297"/>
        <end position="317"/>
    </location>
</feature>
<sequence>MKETGQGIGAAPETGEKTQHLERKMSSRHMLMLSLGGVIGTGLFLSSGYTINQAGPFGTVLAYAVGALIVYLVMMCLAELSVAMPWTGSFHVYATKFLGPGTGFTVAVLYWLTWTIALGSEFTASGIIMQQWFPNTPVWIWSAAFIVLIFLLNAVSVKVFAETESWLALIKVAAIIVFIILGALAMFGAIPLGGSGSTEPAPGFTHLFEDGLFPNGFGAVFTVMLAVNFAFSGTELIGIAAGEAGDPEKTVPRAIHGTLWRLVIFFIGAIIVMASLIPYKEAGVDASPFVIVFEKIGIPYAADIMNFVILTAILSAANSGLYASTRML</sequence>
<feature type="transmembrane region" description="Helical" evidence="8">
    <location>
        <begin position="168"/>
        <end position="192"/>
    </location>
</feature>
<keyword evidence="3" id="KW-0813">Transport</keyword>
<dbReference type="InterPro" id="IPR004840">
    <property type="entry name" value="Amino_acid_permease_CS"/>
</dbReference>
<dbReference type="FunFam" id="1.20.1740.10:FF:000001">
    <property type="entry name" value="Amino acid permease"/>
    <property type="match status" value="1"/>
</dbReference>
<dbReference type="EMBL" id="BMDC01000005">
    <property type="protein sequence ID" value="GGH66985.1"/>
    <property type="molecule type" value="Genomic_DNA"/>
</dbReference>
<feature type="transmembrane region" description="Helical" evidence="8">
    <location>
        <begin position="97"/>
        <end position="118"/>
    </location>
</feature>
<evidence type="ECO:0000256" key="7">
    <source>
        <dbReference type="ARBA" id="ARBA00023136"/>
    </source>
</evidence>
<name>A0A917IZ59_9MICC</name>
<feature type="transmembrane region" description="Helical" evidence="8">
    <location>
        <begin position="30"/>
        <end position="51"/>
    </location>
</feature>
<organism evidence="10 11">
    <name type="scientific">Rothia aerolata</name>
    <dbReference type="NCBI Taxonomy" id="1812262"/>
    <lineage>
        <taxon>Bacteria</taxon>
        <taxon>Bacillati</taxon>
        <taxon>Actinomycetota</taxon>
        <taxon>Actinomycetes</taxon>
        <taxon>Micrococcales</taxon>
        <taxon>Micrococcaceae</taxon>
        <taxon>Rothia</taxon>
    </lineage>
</organism>
<comment type="subcellular location">
    <subcellularLocation>
        <location evidence="1">Membrane</location>
        <topology evidence="1">Multi-pass membrane protein</topology>
    </subcellularLocation>
</comment>
<evidence type="ECO:0000313" key="11">
    <source>
        <dbReference type="Proteomes" id="UP000600171"/>
    </source>
</evidence>
<keyword evidence="4 8" id="KW-0812">Transmembrane</keyword>
<keyword evidence="11" id="KW-1185">Reference proteome</keyword>
<dbReference type="GO" id="GO:0016020">
    <property type="term" value="C:membrane"/>
    <property type="evidence" value="ECO:0007669"/>
    <property type="project" value="UniProtKB-SubCell"/>
</dbReference>
<protein>
    <recommendedName>
        <fullName evidence="9">Amino acid permease/ SLC12A domain-containing protein</fullName>
    </recommendedName>
</protein>
<keyword evidence="6 8" id="KW-1133">Transmembrane helix</keyword>
<dbReference type="PANTHER" id="PTHR43495">
    <property type="entry name" value="GABA PERMEASE"/>
    <property type="match status" value="1"/>
</dbReference>
<dbReference type="Gene3D" id="1.20.1740.10">
    <property type="entry name" value="Amino acid/polyamine transporter I"/>
    <property type="match status" value="1"/>
</dbReference>
<evidence type="ECO:0000256" key="5">
    <source>
        <dbReference type="ARBA" id="ARBA00022970"/>
    </source>
</evidence>
<evidence type="ECO:0000313" key="10">
    <source>
        <dbReference type="EMBL" id="GGH66985.1"/>
    </source>
</evidence>
<dbReference type="InterPro" id="IPR004841">
    <property type="entry name" value="AA-permease/SLC12A_dom"/>
</dbReference>
<dbReference type="GO" id="GO:0006865">
    <property type="term" value="P:amino acid transport"/>
    <property type="evidence" value="ECO:0007669"/>
    <property type="project" value="UniProtKB-KW"/>
</dbReference>
<accession>A0A917IZ59</accession>
<evidence type="ECO:0000259" key="9">
    <source>
        <dbReference type="Pfam" id="PF00324"/>
    </source>
</evidence>
<dbReference type="Pfam" id="PF00324">
    <property type="entry name" value="AA_permease"/>
    <property type="match status" value="1"/>
</dbReference>
<gene>
    <name evidence="10" type="ORF">GCM10007359_21670</name>
</gene>
<keyword evidence="7 8" id="KW-0472">Membrane</keyword>
<proteinExistence type="inferred from homology"/>
<evidence type="ECO:0000256" key="6">
    <source>
        <dbReference type="ARBA" id="ARBA00022989"/>
    </source>
</evidence>
<evidence type="ECO:0000256" key="8">
    <source>
        <dbReference type="SAM" id="Phobius"/>
    </source>
</evidence>
<dbReference type="PROSITE" id="PS00218">
    <property type="entry name" value="AMINO_ACID_PERMEASE_1"/>
    <property type="match status" value="1"/>
</dbReference>
<feature type="transmembrane region" description="Helical" evidence="8">
    <location>
        <begin position="57"/>
        <end position="77"/>
    </location>
</feature>